<organism evidence="1 2">
    <name type="scientific">Tenacibaculum finnmarkense genomovar finnmarkense</name>
    <dbReference type="NCBI Taxonomy" id="1458503"/>
    <lineage>
        <taxon>Bacteria</taxon>
        <taxon>Pseudomonadati</taxon>
        <taxon>Bacteroidota</taxon>
        <taxon>Flavobacteriia</taxon>
        <taxon>Flavobacteriales</taxon>
        <taxon>Flavobacteriaceae</taxon>
        <taxon>Tenacibaculum</taxon>
        <taxon>Tenacibaculum finnmarkense</taxon>
    </lineage>
</organism>
<proteinExistence type="predicted"/>
<dbReference type="AlphaFoldDB" id="A0AAP1RI58"/>
<evidence type="ECO:0000313" key="2">
    <source>
        <dbReference type="Proteomes" id="UP000806077"/>
    </source>
</evidence>
<dbReference type="EMBL" id="WXXV01000031">
    <property type="protein sequence ID" value="MBE7696228.1"/>
    <property type="molecule type" value="Genomic_DNA"/>
</dbReference>
<gene>
    <name evidence="1" type="ORF">F7645_12450</name>
</gene>
<protein>
    <submittedName>
        <fullName evidence="1">Uncharacterized protein</fullName>
    </submittedName>
</protein>
<name>A0AAP1RI58_9FLAO</name>
<keyword evidence="2" id="KW-1185">Reference proteome</keyword>
<reference evidence="1 2" key="1">
    <citation type="journal article" date="2020" name="Int. J. Syst. Evol. Microbiol.">
        <title>Tenacibaculum piscium sp. nov., isolated from skin ulcers of sea-farmed fish, and description of Tenacibaculum finnmarkense sp. nov. with subdivision into genomovars finnmarkense and ulcerans.</title>
        <authorList>
            <person name="Olsen A.B."/>
            <person name="Spilsberg B."/>
            <person name="Nilsen H.K."/>
            <person name="Lagesen K."/>
            <person name="Gulla S."/>
            <person name="Avendano-Herrera R."/>
            <person name="Irgang R."/>
            <person name="Duchaud E."/>
            <person name="Colquhoun D.J."/>
        </authorList>
    </citation>
    <scope>NUCLEOTIDE SEQUENCE [LARGE SCALE GENOMIC DNA]</scope>
    <source>
        <strain evidence="1 2">TNO037</strain>
    </source>
</reference>
<dbReference type="RefSeq" id="WP_101955440.1">
    <property type="nucleotide sequence ID" value="NZ_JAJHTL010000037.1"/>
</dbReference>
<dbReference type="Proteomes" id="UP000806077">
    <property type="component" value="Unassembled WGS sequence"/>
</dbReference>
<sequence>MKIAGNLTVNDWNELEKKIKDSENELWGLAAHFFEERIKTRYLAPIHAIQNLNLKEGEGFAMVNLQCSLIETFECFINGWLFYLDDNCSGCKKNKIYWKNANKEEISKSNKDIFISFFDKFKDKFDGIDGESFYSNVRCGLLHETQTKNNWVINVADEKNKKCYEEKGEKYIIYRNNFQNRLEKLLEEYQQTLINGKNFRGKEEFRGISTEDLRLNFIAKMTHICKQS</sequence>
<comment type="caution">
    <text evidence="1">The sequence shown here is derived from an EMBL/GenBank/DDBJ whole genome shotgun (WGS) entry which is preliminary data.</text>
</comment>
<accession>A0AAP1RI58</accession>
<evidence type="ECO:0000313" key="1">
    <source>
        <dbReference type="EMBL" id="MBE7696228.1"/>
    </source>
</evidence>